<protein>
    <submittedName>
        <fullName evidence="3">Uncharacterized protein</fullName>
    </submittedName>
</protein>
<evidence type="ECO:0000256" key="2">
    <source>
        <dbReference type="SAM" id="Phobius"/>
    </source>
</evidence>
<comment type="caution">
    <text evidence="3">The sequence shown here is derived from an EMBL/GenBank/DDBJ whole genome shotgun (WGS) entry which is preliminary data.</text>
</comment>
<feature type="transmembrane region" description="Helical" evidence="2">
    <location>
        <begin position="93"/>
        <end position="114"/>
    </location>
</feature>
<evidence type="ECO:0000313" key="3">
    <source>
        <dbReference type="EMBL" id="KAG8470643.1"/>
    </source>
</evidence>
<feature type="compositionally biased region" description="Basic and acidic residues" evidence="1">
    <location>
        <begin position="290"/>
        <end position="299"/>
    </location>
</feature>
<reference evidence="3" key="1">
    <citation type="submission" date="2021-05" db="EMBL/GenBank/DDBJ databases">
        <title>The genome of the haptophyte Pavlova lutheri (Diacronema luteri, Pavlovales) - a model for lipid biosynthesis in eukaryotic algae.</title>
        <authorList>
            <person name="Hulatt C.J."/>
            <person name="Posewitz M.C."/>
        </authorList>
    </citation>
    <scope>NUCLEOTIDE SEQUENCE</scope>
    <source>
        <strain evidence="3">NIVA-4/92</strain>
    </source>
</reference>
<dbReference type="EMBL" id="JAGTXO010000001">
    <property type="protein sequence ID" value="KAG8470643.1"/>
    <property type="molecule type" value="Genomic_DNA"/>
</dbReference>
<sequence length="339" mass="37165">MLYAYKHELTYRTARQILSVRERELDFYTRNIRNIGSQAALLAGFAFTTLVGHSSRDMLEWISEFAPNATFAMLYLHIYELSEVDLIMTAFELLYLLSTISAMGSTLYTLYICLITPILGHGLALRGNEGSVDRAVISLAGVNASVIREFGVALQLFQFSVLMKAFLTFHLIAACACACAVIFYYFSIRSSEKRIITTFSIPAHQIVTGRFDSGAAAVRWSSTRSKLSSSGASNGGSSALDTLMASVRAAPARLGGRASSAPVRRKMSINGMNSTDPYTQERRGRRRGKVRLDPDKEKPSNVARGMMVRLQGPLPATTSDADASPNEEGVFSLPKLRGM</sequence>
<evidence type="ECO:0000313" key="4">
    <source>
        <dbReference type="Proteomes" id="UP000751190"/>
    </source>
</evidence>
<dbReference type="OMA" id="EWISEFA"/>
<feature type="transmembrane region" description="Helical" evidence="2">
    <location>
        <begin position="165"/>
        <end position="186"/>
    </location>
</feature>
<keyword evidence="2" id="KW-0812">Transmembrane</keyword>
<gene>
    <name evidence="3" type="ORF">KFE25_009064</name>
</gene>
<keyword evidence="2" id="KW-1133">Transmembrane helix</keyword>
<dbReference type="OrthoDB" id="10467737at2759"/>
<proteinExistence type="predicted"/>
<keyword evidence="2" id="KW-0472">Membrane</keyword>
<name>A0A8J5XM44_DIALT</name>
<evidence type="ECO:0000256" key="1">
    <source>
        <dbReference type="SAM" id="MobiDB-lite"/>
    </source>
</evidence>
<dbReference type="Proteomes" id="UP000751190">
    <property type="component" value="Unassembled WGS sequence"/>
</dbReference>
<accession>A0A8J5XM44</accession>
<organism evidence="3 4">
    <name type="scientific">Diacronema lutheri</name>
    <name type="common">Unicellular marine alga</name>
    <name type="synonym">Monochrysis lutheri</name>
    <dbReference type="NCBI Taxonomy" id="2081491"/>
    <lineage>
        <taxon>Eukaryota</taxon>
        <taxon>Haptista</taxon>
        <taxon>Haptophyta</taxon>
        <taxon>Pavlovophyceae</taxon>
        <taxon>Pavlovales</taxon>
        <taxon>Pavlovaceae</taxon>
        <taxon>Diacronema</taxon>
    </lineage>
</organism>
<feature type="region of interest" description="Disordered" evidence="1">
    <location>
        <begin position="255"/>
        <end position="339"/>
    </location>
</feature>
<keyword evidence="4" id="KW-1185">Reference proteome</keyword>
<dbReference type="AlphaFoldDB" id="A0A8J5XM44"/>